<dbReference type="Proteomes" id="UP001275084">
    <property type="component" value="Unassembled WGS sequence"/>
</dbReference>
<dbReference type="InterPro" id="IPR015424">
    <property type="entry name" value="PyrdxlP-dep_Trfase"/>
</dbReference>
<evidence type="ECO:0000313" key="10">
    <source>
        <dbReference type="EMBL" id="KAK3344179.1"/>
    </source>
</evidence>
<evidence type="ECO:0000256" key="9">
    <source>
        <dbReference type="RuleBase" id="RU361171"/>
    </source>
</evidence>
<dbReference type="GO" id="GO:0030170">
    <property type="term" value="F:pyridoxal phosphate binding"/>
    <property type="evidence" value="ECO:0007669"/>
    <property type="project" value="InterPro"/>
</dbReference>
<dbReference type="GO" id="GO:0016740">
    <property type="term" value="F:transferase activity"/>
    <property type="evidence" value="ECO:0007669"/>
    <property type="project" value="UniProtKB-KW"/>
</dbReference>
<dbReference type="Gene3D" id="4.10.280.50">
    <property type="match status" value="1"/>
</dbReference>
<dbReference type="InterPro" id="IPR002129">
    <property type="entry name" value="PyrdxlP-dep_de-COase"/>
</dbReference>
<dbReference type="NCBIfam" id="TIGR01788">
    <property type="entry name" value="Glu-decarb-GAD"/>
    <property type="match status" value="1"/>
</dbReference>
<organism evidence="10 11">
    <name type="scientific">Lasiosphaeria hispida</name>
    <dbReference type="NCBI Taxonomy" id="260671"/>
    <lineage>
        <taxon>Eukaryota</taxon>
        <taxon>Fungi</taxon>
        <taxon>Dikarya</taxon>
        <taxon>Ascomycota</taxon>
        <taxon>Pezizomycotina</taxon>
        <taxon>Sordariomycetes</taxon>
        <taxon>Sordariomycetidae</taxon>
        <taxon>Sordariales</taxon>
        <taxon>Lasiosphaeriaceae</taxon>
        <taxon>Lasiosphaeria</taxon>
    </lineage>
</organism>
<evidence type="ECO:0000256" key="7">
    <source>
        <dbReference type="PIRSR" id="PIRSR602129-50"/>
    </source>
</evidence>
<dbReference type="GO" id="GO:0006538">
    <property type="term" value="P:L-glutamate catabolic process"/>
    <property type="evidence" value="ECO:0007669"/>
    <property type="project" value="TreeGrafter"/>
</dbReference>
<keyword evidence="4 7" id="KW-0663">Pyridoxal phosphate</keyword>
<dbReference type="GO" id="GO:0004351">
    <property type="term" value="F:glutamate decarboxylase activity"/>
    <property type="evidence" value="ECO:0007669"/>
    <property type="project" value="UniProtKB-EC"/>
</dbReference>
<keyword evidence="10" id="KW-0808">Transferase</keyword>
<dbReference type="PANTHER" id="PTHR43321">
    <property type="entry name" value="GLUTAMATE DECARBOXYLASE"/>
    <property type="match status" value="1"/>
</dbReference>
<dbReference type="FunFam" id="3.90.1150.160:FF:000004">
    <property type="entry name" value="Glutamate decarboxylase"/>
    <property type="match status" value="1"/>
</dbReference>
<protein>
    <recommendedName>
        <fullName evidence="3 9">Glutamate decarboxylase</fullName>
        <ecNumber evidence="3 9">4.1.1.15</ecNumber>
    </recommendedName>
</protein>
<comment type="cofactor">
    <cofactor evidence="1 7 8">
        <name>pyridoxal 5'-phosphate</name>
        <dbReference type="ChEBI" id="CHEBI:597326"/>
    </cofactor>
</comment>
<dbReference type="Gene3D" id="3.90.1150.160">
    <property type="match status" value="1"/>
</dbReference>
<dbReference type="FunFam" id="4.10.280.50:FF:000001">
    <property type="entry name" value="Glutamate decarboxylase"/>
    <property type="match status" value="1"/>
</dbReference>
<dbReference type="EC" id="4.1.1.15" evidence="3 9"/>
<dbReference type="Gene3D" id="3.40.640.10">
    <property type="entry name" value="Type I PLP-dependent aspartate aminotransferase-like (Major domain)"/>
    <property type="match status" value="1"/>
</dbReference>
<evidence type="ECO:0000256" key="1">
    <source>
        <dbReference type="ARBA" id="ARBA00001933"/>
    </source>
</evidence>
<keyword evidence="9" id="KW-0210">Decarboxylase</keyword>
<reference evidence="10" key="1">
    <citation type="journal article" date="2023" name="Mol. Phylogenet. Evol.">
        <title>Genome-scale phylogeny and comparative genomics of the fungal order Sordariales.</title>
        <authorList>
            <person name="Hensen N."/>
            <person name="Bonometti L."/>
            <person name="Westerberg I."/>
            <person name="Brannstrom I.O."/>
            <person name="Guillou S."/>
            <person name="Cros-Aarteil S."/>
            <person name="Calhoun S."/>
            <person name="Haridas S."/>
            <person name="Kuo A."/>
            <person name="Mondo S."/>
            <person name="Pangilinan J."/>
            <person name="Riley R."/>
            <person name="LaButti K."/>
            <person name="Andreopoulos B."/>
            <person name="Lipzen A."/>
            <person name="Chen C."/>
            <person name="Yan M."/>
            <person name="Daum C."/>
            <person name="Ng V."/>
            <person name="Clum A."/>
            <person name="Steindorff A."/>
            <person name="Ohm R.A."/>
            <person name="Martin F."/>
            <person name="Silar P."/>
            <person name="Natvig D.O."/>
            <person name="Lalanne C."/>
            <person name="Gautier V."/>
            <person name="Ament-Velasquez S.L."/>
            <person name="Kruys A."/>
            <person name="Hutchinson M.I."/>
            <person name="Powell A.J."/>
            <person name="Barry K."/>
            <person name="Miller A.N."/>
            <person name="Grigoriev I.V."/>
            <person name="Debuchy R."/>
            <person name="Gladieux P."/>
            <person name="Hiltunen Thoren M."/>
            <person name="Johannesson H."/>
        </authorList>
    </citation>
    <scope>NUCLEOTIDE SEQUENCE</scope>
    <source>
        <strain evidence="10">CBS 955.72</strain>
    </source>
</reference>
<dbReference type="InterPro" id="IPR015421">
    <property type="entry name" value="PyrdxlP-dep_Trfase_major"/>
</dbReference>
<evidence type="ECO:0000256" key="6">
    <source>
        <dbReference type="ARBA" id="ARBA00048868"/>
    </source>
</evidence>
<dbReference type="FunFam" id="3.40.640.10:FF:000017">
    <property type="entry name" value="Glutamate decarboxylase"/>
    <property type="match status" value="1"/>
</dbReference>
<evidence type="ECO:0000256" key="5">
    <source>
        <dbReference type="ARBA" id="ARBA00023239"/>
    </source>
</evidence>
<comment type="catalytic activity">
    <reaction evidence="6 9">
        <text>L-glutamate + H(+) = 4-aminobutanoate + CO2</text>
        <dbReference type="Rhea" id="RHEA:17785"/>
        <dbReference type="ChEBI" id="CHEBI:15378"/>
        <dbReference type="ChEBI" id="CHEBI:16526"/>
        <dbReference type="ChEBI" id="CHEBI:29985"/>
        <dbReference type="ChEBI" id="CHEBI:59888"/>
        <dbReference type="EC" id="4.1.1.15"/>
    </reaction>
</comment>
<dbReference type="PANTHER" id="PTHR43321:SF6">
    <property type="entry name" value="GLUTAMATE DECARBOXYLASE"/>
    <property type="match status" value="1"/>
</dbReference>
<dbReference type="EMBL" id="JAUIQD010000007">
    <property type="protein sequence ID" value="KAK3344179.1"/>
    <property type="molecule type" value="Genomic_DNA"/>
</dbReference>
<evidence type="ECO:0000256" key="8">
    <source>
        <dbReference type="RuleBase" id="RU000382"/>
    </source>
</evidence>
<keyword evidence="11" id="KW-1185">Reference proteome</keyword>
<evidence type="ECO:0000256" key="2">
    <source>
        <dbReference type="ARBA" id="ARBA00009533"/>
    </source>
</evidence>
<sequence length="522" mass="58689">MVHLSTVSKEVEIDDHLVKAVKKVHLQLANDEDAFTASVYGSKFAAQDLPRHEMPEGEMPKEVAYRMIKDELSLDGNPMLNLASFVTTYMEEEAEKLMAESFSKNFIDYEEYPQSADIQNRCVSMIGRLFHAPQDQDPSAGAIGTSCVGSSEAIMLAVLAMKKRWKNQRQAEGKPCDRPNIVMSSAVQVCWEKATRYFEVEEKLVYCTEERYVIDPEETVSLVDENTIGICAILGTTYTGEYEDVKAVNDLLNEKGLNTPIHVDAASGGFVAPFVVPDLEWDFRLSNVVSINVSGHKYGLVYPGVGWVVWRSAEYLPKELVFNINYLGADQASFTLNFSKGASQVIGQYYQLIRLGKHGYRAIMSNLTRTANYLSDSLEALGFVIMSKKSGEGLPLVAFRLPDLDEDNEEERSYDEFALAHQLRVRGWVVPAYTMAPHTKNLKMLRVVVREDFSRNRCDGLIADIKLCQQLLQQMDAESIRKQQAFINKHHTASGKATHNPEQYRNEKHSIQGKTGKTHAVC</sequence>
<dbReference type="GO" id="GO:0005829">
    <property type="term" value="C:cytosol"/>
    <property type="evidence" value="ECO:0007669"/>
    <property type="project" value="TreeGrafter"/>
</dbReference>
<accession>A0AAJ0H9A4</accession>
<evidence type="ECO:0000256" key="4">
    <source>
        <dbReference type="ARBA" id="ARBA00022898"/>
    </source>
</evidence>
<evidence type="ECO:0000256" key="3">
    <source>
        <dbReference type="ARBA" id="ARBA00012421"/>
    </source>
</evidence>
<comment type="similarity">
    <text evidence="2 8">Belongs to the group II decarboxylase family.</text>
</comment>
<evidence type="ECO:0000313" key="11">
    <source>
        <dbReference type="Proteomes" id="UP001275084"/>
    </source>
</evidence>
<dbReference type="InterPro" id="IPR010107">
    <property type="entry name" value="Glutamate_decarboxylase"/>
</dbReference>
<reference evidence="10" key="2">
    <citation type="submission" date="2023-06" db="EMBL/GenBank/DDBJ databases">
        <authorList>
            <consortium name="Lawrence Berkeley National Laboratory"/>
            <person name="Haridas S."/>
            <person name="Hensen N."/>
            <person name="Bonometti L."/>
            <person name="Westerberg I."/>
            <person name="Brannstrom I.O."/>
            <person name="Guillou S."/>
            <person name="Cros-Aarteil S."/>
            <person name="Calhoun S."/>
            <person name="Kuo A."/>
            <person name="Mondo S."/>
            <person name="Pangilinan J."/>
            <person name="Riley R."/>
            <person name="Labutti K."/>
            <person name="Andreopoulos B."/>
            <person name="Lipzen A."/>
            <person name="Chen C."/>
            <person name="Yanf M."/>
            <person name="Daum C."/>
            <person name="Ng V."/>
            <person name="Clum A."/>
            <person name="Steindorff A."/>
            <person name="Ohm R."/>
            <person name="Martin F."/>
            <person name="Silar P."/>
            <person name="Natvig D."/>
            <person name="Lalanne C."/>
            <person name="Gautier V."/>
            <person name="Ament-Velasquez S.L."/>
            <person name="Kruys A."/>
            <person name="Hutchinson M.I."/>
            <person name="Powell A.J."/>
            <person name="Barry K."/>
            <person name="Miller A.N."/>
            <person name="Grigoriev I.V."/>
            <person name="Debuchy R."/>
            <person name="Gladieux P."/>
            <person name="Thoren M.H."/>
            <person name="Johannesson H."/>
        </authorList>
    </citation>
    <scope>NUCLEOTIDE SEQUENCE</scope>
    <source>
        <strain evidence="10">CBS 955.72</strain>
    </source>
</reference>
<name>A0AAJ0H9A4_9PEZI</name>
<dbReference type="Pfam" id="PF00282">
    <property type="entry name" value="Pyridoxal_deC"/>
    <property type="match status" value="1"/>
</dbReference>
<comment type="caution">
    <text evidence="10">The sequence shown here is derived from an EMBL/GenBank/DDBJ whole genome shotgun (WGS) entry which is preliminary data.</text>
</comment>
<gene>
    <name evidence="10" type="ORF">B0T25DRAFT_320022</name>
</gene>
<feature type="modified residue" description="N6-(pyridoxal phosphate)lysine" evidence="7">
    <location>
        <position position="297"/>
    </location>
</feature>
<dbReference type="SUPFAM" id="SSF53383">
    <property type="entry name" value="PLP-dependent transferases"/>
    <property type="match status" value="1"/>
</dbReference>
<dbReference type="AlphaFoldDB" id="A0AAJ0H9A4"/>
<keyword evidence="5 8" id="KW-0456">Lyase</keyword>
<proteinExistence type="inferred from homology"/>